<dbReference type="InterPro" id="IPR045863">
    <property type="entry name" value="CorA_TM1_TM2"/>
</dbReference>
<sequence>MDILFISERPVERLSEGASGNLPEDGFLWIDATHEEVAADVAAWRSTVERFTGVQLHDLHVSDALNLKHPSYFDSTQDYELLVFRKLALAREADGDSTALSETESRRKIPPALTKLATQPVTFLLMDRALVTVHGGPSRTIEQARKRLLDYQPKNGSSHGSRPASSPRELMLRLLNALVDQYLELRQPLTTQIDRWQRALLSPRRPFNDWIALLDARIELRKLDLLCEEQHDALQELRDHFIDTWHDSDNSRIRDLLLVRINDVMEHVTRVLNHARRLEASIESAVQIHFSAMAHRTSEIMRTLTVLTALFMPLTLITGIFGMNFIDMPLLKDRDGFWITMGLMGVTVVIALLFFRRKRFLEDRNTDN</sequence>
<feature type="transmembrane region" description="Helical" evidence="14">
    <location>
        <begin position="303"/>
        <end position="325"/>
    </location>
</feature>
<dbReference type="EMBL" id="SLZQ01000004">
    <property type="protein sequence ID" value="TCS37302.1"/>
    <property type="molecule type" value="Genomic_DNA"/>
</dbReference>
<dbReference type="Gene3D" id="1.20.58.340">
    <property type="entry name" value="Magnesium transport protein CorA, transmembrane region"/>
    <property type="match status" value="2"/>
</dbReference>
<gene>
    <name evidence="15" type="ORF">EDC30_104101</name>
</gene>
<dbReference type="FunFam" id="1.20.58.340:FF:000004">
    <property type="entry name" value="Magnesium transport protein CorA"/>
    <property type="match status" value="1"/>
</dbReference>
<dbReference type="GO" id="GO:0015087">
    <property type="term" value="F:cobalt ion transmembrane transporter activity"/>
    <property type="evidence" value="ECO:0007669"/>
    <property type="project" value="TreeGrafter"/>
</dbReference>
<evidence type="ECO:0000256" key="11">
    <source>
        <dbReference type="ARBA" id="ARBA00023136"/>
    </source>
</evidence>
<feature type="transmembrane region" description="Helical" evidence="14">
    <location>
        <begin position="337"/>
        <end position="355"/>
    </location>
</feature>
<name>A0A4R3HVZ2_PAULE</name>
<dbReference type="GO" id="GO:0015095">
    <property type="term" value="F:magnesium ion transmembrane transporter activity"/>
    <property type="evidence" value="ECO:0007669"/>
    <property type="project" value="TreeGrafter"/>
</dbReference>
<keyword evidence="6 14" id="KW-0812">Transmembrane</keyword>
<evidence type="ECO:0000256" key="8">
    <source>
        <dbReference type="ARBA" id="ARBA00022842"/>
    </source>
</evidence>
<accession>A0A4R3HVZ2</accession>
<dbReference type="OrthoDB" id="9803416at2"/>
<evidence type="ECO:0000256" key="9">
    <source>
        <dbReference type="ARBA" id="ARBA00022989"/>
    </source>
</evidence>
<keyword evidence="4" id="KW-1003">Cell membrane</keyword>
<keyword evidence="8" id="KW-0460">Magnesium</keyword>
<evidence type="ECO:0000256" key="12">
    <source>
        <dbReference type="ARBA" id="ARBA00034269"/>
    </source>
</evidence>
<evidence type="ECO:0000256" key="7">
    <source>
        <dbReference type="ARBA" id="ARBA00022833"/>
    </source>
</evidence>
<dbReference type="Pfam" id="PF01544">
    <property type="entry name" value="CorA"/>
    <property type="match status" value="1"/>
</dbReference>
<comment type="caution">
    <text evidence="15">The sequence shown here is derived from an EMBL/GenBank/DDBJ whole genome shotgun (WGS) entry which is preliminary data.</text>
</comment>
<keyword evidence="11 14" id="KW-0472">Membrane</keyword>
<dbReference type="GO" id="GO:0005886">
    <property type="term" value="C:plasma membrane"/>
    <property type="evidence" value="ECO:0007669"/>
    <property type="project" value="UniProtKB-SubCell"/>
</dbReference>
<evidence type="ECO:0000256" key="13">
    <source>
        <dbReference type="ARBA" id="ARBA00045497"/>
    </source>
</evidence>
<evidence type="ECO:0000256" key="1">
    <source>
        <dbReference type="ARBA" id="ARBA00004651"/>
    </source>
</evidence>
<dbReference type="SUPFAM" id="SSF143865">
    <property type="entry name" value="CorA soluble domain-like"/>
    <property type="match status" value="1"/>
</dbReference>
<dbReference type="Proteomes" id="UP000295382">
    <property type="component" value="Unassembled WGS sequence"/>
</dbReference>
<reference evidence="15 16" key="1">
    <citation type="submission" date="2019-03" db="EMBL/GenBank/DDBJ databases">
        <title>Genomic Encyclopedia of Type Strains, Phase IV (KMG-IV): sequencing the most valuable type-strain genomes for metagenomic binning, comparative biology and taxonomic classification.</title>
        <authorList>
            <person name="Goeker M."/>
        </authorList>
    </citation>
    <scope>NUCLEOTIDE SEQUENCE [LARGE SCALE GENOMIC DNA]</scope>
    <source>
        <strain evidence="15 16">DSM 7445</strain>
    </source>
</reference>
<dbReference type="InterPro" id="IPR002523">
    <property type="entry name" value="MgTranspt_CorA/ZnTranspt_ZntB"/>
</dbReference>
<protein>
    <submittedName>
        <fullName evidence="15">Mg2+ and Co2+ transporter CorA</fullName>
    </submittedName>
</protein>
<evidence type="ECO:0000256" key="6">
    <source>
        <dbReference type="ARBA" id="ARBA00022692"/>
    </source>
</evidence>
<proteinExistence type="inferred from homology"/>
<dbReference type="InterPro" id="IPR045861">
    <property type="entry name" value="CorA_cytoplasmic_dom"/>
</dbReference>
<keyword evidence="7" id="KW-0862">Zinc</keyword>
<dbReference type="PANTHER" id="PTHR46494">
    <property type="entry name" value="CORA FAMILY METAL ION TRANSPORTER (EUROFUNG)"/>
    <property type="match status" value="1"/>
</dbReference>
<evidence type="ECO:0000256" key="10">
    <source>
        <dbReference type="ARBA" id="ARBA00023065"/>
    </source>
</evidence>
<dbReference type="AlphaFoldDB" id="A0A4R3HVZ2"/>
<evidence type="ECO:0000313" key="15">
    <source>
        <dbReference type="EMBL" id="TCS37302.1"/>
    </source>
</evidence>
<dbReference type="RefSeq" id="WP_132258255.1">
    <property type="nucleotide sequence ID" value="NZ_SLZQ01000004.1"/>
</dbReference>
<evidence type="ECO:0000256" key="2">
    <source>
        <dbReference type="ARBA" id="ARBA00009765"/>
    </source>
</evidence>
<comment type="catalytic activity">
    <reaction evidence="12">
        <text>Mg(2+)(in) = Mg(2+)(out)</text>
        <dbReference type="Rhea" id="RHEA:29827"/>
        <dbReference type="ChEBI" id="CHEBI:18420"/>
    </reaction>
</comment>
<dbReference type="GO" id="GO:0000287">
    <property type="term" value="F:magnesium ion binding"/>
    <property type="evidence" value="ECO:0007669"/>
    <property type="project" value="TreeGrafter"/>
</dbReference>
<comment type="similarity">
    <text evidence="2">Belongs to the CorA metal ion transporter (MIT) (TC 1.A.35) family.</text>
</comment>
<keyword evidence="9 14" id="KW-1133">Transmembrane helix</keyword>
<evidence type="ECO:0000256" key="14">
    <source>
        <dbReference type="SAM" id="Phobius"/>
    </source>
</evidence>
<evidence type="ECO:0000313" key="16">
    <source>
        <dbReference type="Proteomes" id="UP000295382"/>
    </source>
</evidence>
<keyword evidence="5" id="KW-0997">Cell inner membrane</keyword>
<keyword evidence="3" id="KW-0813">Transport</keyword>
<keyword evidence="10" id="KW-0406">Ion transport</keyword>
<dbReference type="Gene3D" id="3.30.460.20">
    <property type="entry name" value="CorA soluble domain-like"/>
    <property type="match status" value="1"/>
</dbReference>
<comment type="function">
    <text evidence="13">Mediates influx of magnesium ions. Alternates between open and closed states. Activated by low cytoplasmic Mg(2+) levels. Inactive when cytoplasmic Mg(2+) levels are high.</text>
</comment>
<dbReference type="PANTHER" id="PTHR46494:SF3">
    <property type="entry name" value="ZINC TRANSPORT PROTEIN ZNTB"/>
    <property type="match status" value="1"/>
</dbReference>
<evidence type="ECO:0000256" key="5">
    <source>
        <dbReference type="ARBA" id="ARBA00022519"/>
    </source>
</evidence>
<dbReference type="SUPFAM" id="SSF144083">
    <property type="entry name" value="Magnesium transport protein CorA, transmembrane region"/>
    <property type="match status" value="1"/>
</dbReference>
<dbReference type="CDD" id="cd12822">
    <property type="entry name" value="TmCorA-like"/>
    <property type="match status" value="1"/>
</dbReference>
<dbReference type="GO" id="GO:0050897">
    <property type="term" value="F:cobalt ion binding"/>
    <property type="evidence" value="ECO:0007669"/>
    <property type="project" value="TreeGrafter"/>
</dbReference>
<keyword evidence="16" id="KW-1185">Reference proteome</keyword>
<organism evidence="15 16">
    <name type="scientific">Paucimonas lemoignei</name>
    <name type="common">Pseudomonas lemoignei</name>
    <dbReference type="NCBI Taxonomy" id="29443"/>
    <lineage>
        <taxon>Bacteria</taxon>
        <taxon>Pseudomonadati</taxon>
        <taxon>Pseudomonadota</taxon>
        <taxon>Betaproteobacteria</taxon>
        <taxon>Burkholderiales</taxon>
        <taxon>Burkholderiaceae</taxon>
        <taxon>Paucimonas</taxon>
    </lineage>
</organism>
<comment type="subcellular location">
    <subcellularLocation>
        <location evidence="1">Cell membrane</location>
        <topology evidence="1">Multi-pass membrane protein</topology>
    </subcellularLocation>
</comment>
<evidence type="ECO:0000256" key="3">
    <source>
        <dbReference type="ARBA" id="ARBA00022448"/>
    </source>
</evidence>
<evidence type="ECO:0000256" key="4">
    <source>
        <dbReference type="ARBA" id="ARBA00022475"/>
    </source>
</evidence>